<dbReference type="EMBL" id="LSBJ02000005">
    <property type="protein sequence ID" value="OAQ65264.1"/>
    <property type="molecule type" value="Genomic_DNA"/>
</dbReference>
<dbReference type="RefSeq" id="XP_018142578.1">
    <property type="nucleotide sequence ID" value="XM_018291804.1"/>
</dbReference>
<dbReference type="PANTHER" id="PTHR35585">
    <property type="entry name" value="HHE DOMAIN PROTEIN (AFU_ORTHOLOGUE AFUA_4G00730)"/>
    <property type="match status" value="1"/>
</dbReference>
<reference evidence="2 3" key="1">
    <citation type="journal article" date="2016" name="PLoS Pathog.">
        <title>Biosynthesis of antibiotic leucinostatins in bio-control fungus Purpureocillium lilacinum and their inhibition on phytophthora revealed by genome mining.</title>
        <authorList>
            <person name="Wang G."/>
            <person name="Liu Z."/>
            <person name="Lin R."/>
            <person name="Li E."/>
            <person name="Mao Z."/>
            <person name="Ling J."/>
            <person name="Yang Y."/>
            <person name="Yin W.B."/>
            <person name="Xie B."/>
        </authorList>
    </citation>
    <scope>NUCLEOTIDE SEQUENCE [LARGE SCALE GENOMIC DNA]</scope>
    <source>
        <strain evidence="2">170</strain>
    </source>
</reference>
<feature type="domain" description="Hemerythrin-like" evidence="1">
    <location>
        <begin position="9"/>
        <end position="120"/>
    </location>
</feature>
<evidence type="ECO:0000259" key="1">
    <source>
        <dbReference type="Pfam" id="PF01814"/>
    </source>
</evidence>
<sequence length="186" mass="21434">MSNSALLRISEVIKLNHRELEQYYDNIVNSGDKSVQERYQNIFIWELARHCIGEEIILYPAIESYVKNGQLVVARHRLENQQLMDTLRLFQSIRPGDAEFLLCIQSLFKDLGKRIKEEEAQDLIPLEKALENQDSYTLASNFQRTKGFVPTRSHPMSSKKPPFDTLDAFLATPVDKLANLLPLTLN</sequence>
<accession>A0A179FI86</accession>
<proteinExistence type="predicted"/>
<dbReference type="Proteomes" id="UP000078397">
    <property type="component" value="Unassembled WGS sequence"/>
</dbReference>
<dbReference type="AlphaFoldDB" id="A0A179FI86"/>
<dbReference type="GeneID" id="28855798"/>
<dbReference type="InterPro" id="IPR012312">
    <property type="entry name" value="Hemerythrin-like"/>
</dbReference>
<gene>
    <name evidence="2" type="ORF">VFPPC_14033</name>
</gene>
<name>A0A179FI86_METCM</name>
<dbReference type="STRING" id="1380566.A0A179FI86"/>
<dbReference type="OrthoDB" id="9983919at2759"/>
<dbReference type="PANTHER" id="PTHR35585:SF1">
    <property type="entry name" value="HHE DOMAIN PROTEIN (AFU_ORTHOLOGUE AFUA_4G00730)"/>
    <property type="match status" value="1"/>
</dbReference>
<keyword evidence="3" id="KW-1185">Reference proteome</keyword>
<evidence type="ECO:0000313" key="2">
    <source>
        <dbReference type="EMBL" id="OAQ65264.1"/>
    </source>
</evidence>
<evidence type="ECO:0000313" key="3">
    <source>
        <dbReference type="Proteomes" id="UP000078397"/>
    </source>
</evidence>
<protein>
    <submittedName>
        <fullName evidence="2">HHE domain-containing protein</fullName>
    </submittedName>
</protein>
<comment type="caution">
    <text evidence="2">The sequence shown here is derived from an EMBL/GenBank/DDBJ whole genome shotgun (WGS) entry which is preliminary data.</text>
</comment>
<organism evidence="2 3">
    <name type="scientific">Pochonia chlamydosporia 170</name>
    <dbReference type="NCBI Taxonomy" id="1380566"/>
    <lineage>
        <taxon>Eukaryota</taxon>
        <taxon>Fungi</taxon>
        <taxon>Dikarya</taxon>
        <taxon>Ascomycota</taxon>
        <taxon>Pezizomycotina</taxon>
        <taxon>Sordariomycetes</taxon>
        <taxon>Hypocreomycetidae</taxon>
        <taxon>Hypocreales</taxon>
        <taxon>Clavicipitaceae</taxon>
        <taxon>Pochonia</taxon>
    </lineage>
</organism>
<dbReference type="KEGG" id="pchm:VFPPC_14033"/>
<dbReference type="Pfam" id="PF01814">
    <property type="entry name" value="Hemerythrin"/>
    <property type="match status" value="1"/>
</dbReference>